<organism evidence="1 2">
    <name type="scientific">Azospirillum argentinense</name>
    <dbReference type="NCBI Taxonomy" id="2970906"/>
    <lineage>
        <taxon>Bacteria</taxon>
        <taxon>Pseudomonadati</taxon>
        <taxon>Pseudomonadota</taxon>
        <taxon>Alphaproteobacteria</taxon>
        <taxon>Rhodospirillales</taxon>
        <taxon>Azospirillaceae</taxon>
        <taxon>Azospirillum</taxon>
    </lineage>
</organism>
<dbReference type="Gene3D" id="3.30.70.100">
    <property type="match status" value="1"/>
</dbReference>
<reference evidence="1 2" key="1">
    <citation type="submission" date="2018-09" db="EMBL/GenBank/DDBJ databases">
        <title>Whole genome based analysis of evolution and adaptive divergence in Indian and Brazilian strains of Azospirillum brasilense.</title>
        <authorList>
            <person name="Singh C."/>
            <person name="Tripathi A.K."/>
        </authorList>
    </citation>
    <scope>NUCLEOTIDE SEQUENCE [LARGE SCALE GENOMIC DNA]</scope>
    <source>
        <strain evidence="1 2">MTCC4035</strain>
        <plasmid evidence="1 2">p5</plasmid>
    </source>
</reference>
<evidence type="ECO:0000313" key="1">
    <source>
        <dbReference type="EMBL" id="QCO00176.1"/>
    </source>
</evidence>
<evidence type="ECO:0000313" key="2">
    <source>
        <dbReference type="Proteomes" id="UP000298595"/>
    </source>
</evidence>
<dbReference type="KEGG" id="aare:D3093_33535"/>
<keyword evidence="1" id="KW-0614">Plasmid</keyword>
<keyword evidence="1" id="KW-0503">Monooxygenase</keyword>
<keyword evidence="1" id="KW-0560">Oxidoreductase</keyword>
<dbReference type="Proteomes" id="UP000298595">
    <property type="component" value="Plasmid p5"/>
</dbReference>
<dbReference type="SUPFAM" id="SSF54909">
    <property type="entry name" value="Dimeric alpha+beta barrel"/>
    <property type="match status" value="1"/>
</dbReference>
<dbReference type="InterPro" id="IPR011008">
    <property type="entry name" value="Dimeric_a/b-barrel"/>
</dbReference>
<dbReference type="EMBL" id="CP032326">
    <property type="protein sequence ID" value="QCO00176.1"/>
    <property type="molecule type" value="Genomic_DNA"/>
</dbReference>
<protein>
    <submittedName>
        <fullName evidence="1">Antibiotic biosynthesis monooxygenase</fullName>
    </submittedName>
</protein>
<gene>
    <name evidence="1" type="ORF">D3093_33535</name>
</gene>
<accession>A0A4D8PXL8</accession>
<geneLocation type="plasmid" evidence="1 2">
    <name>p5</name>
</geneLocation>
<proteinExistence type="predicted"/>
<dbReference type="AlphaFoldDB" id="A0A4D8PXL8"/>
<dbReference type="GO" id="GO:0004497">
    <property type="term" value="F:monooxygenase activity"/>
    <property type="evidence" value="ECO:0007669"/>
    <property type="project" value="UniProtKB-KW"/>
</dbReference>
<name>A0A4D8PXL8_9PROT</name>
<sequence>MVVKALFVRLLAQDGKADEVEAFLRGGLAAVMEEPDTTSWYAVRFGDRDFAIFDTFPSDEGRLAHLAGKVGRALGARTPELLEGTPKIEHAQVLAFKLPGDSGQVRD</sequence>